<evidence type="ECO:0000313" key="4">
    <source>
        <dbReference type="Proteomes" id="UP000624325"/>
    </source>
</evidence>
<sequence>MTEPAGRRWPRTLVAVGLAVAAVAVPPTVVGVTRAKAYLSSLYEPPRDTTAPVTAPPYDPAKPTVVVLLGNEGAHVGDVLGPHETFAATGAFNVYTVAPERKLVTLLGGLDLVPDFSFAELDARLAGAAPQVVAVPQLPDAAPAARERLNAWLVRQAGNGALVLGVCIGAEVVASAGLLAGRDATSHWFRLGKLEQRYPEVRWLRATRYVDDGDVITTGGVLSGIDGALRVIERRLGTAAATGAANAVGWTHYSPGTPAPLPRSSFGPRDTIAGVNLTFRPRPTIGVVVTDGIGEIELASIFATYTEAAYAARTVTLGAGSTAPVRTRHGLVFVPRGDAFAVSVDRLLVPGAAAHRLQGLDAEYPHAQPGFAFDLALRDMARTIDVPTARWRAKTLEYPLSDPDLTGAGWPWLPTLLPFLYALLIVALAIVALRRRNTVRSRP</sequence>
<keyword evidence="1" id="KW-1133">Transmembrane helix</keyword>
<evidence type="ECO:0000259" key="2">
    <source>
        <dbReference type="Pfam" id="PF01965"/>
    </source>
</evidence>
<evidence type="ECO:0000256" key="1">
    <source>
        <dbReference type="SAM" id="Phobius"/>
    </source>
</evidence>
<accession>A0ABQ4C5A9</accession>
<dbReference type="SUPFAM" id="SSF52317">
    <property type="entry name" value="Class I glutamine amidotransferase-like"/>
    <property type="match status" value="1"/>
</dbReference>
<keyword evidence="4" id="KW-1185">Reference proteome</keyword>
<feature type="transmembrane region" description="Helical" evidence="1">
    <location>
        <begin position="410"/>
        <end position="433"/>
    </location>
</feature>
<dbReference type="EMBL" id="BONC01000028">
    <property type="protein sequence ID" value="GIF57972.1"/>
    <property type="molecule type" value="Genomic_DNA"/>
</dbReference>
<proteinExistence type="predicted"/>
<gene>
    <name evidence="3" type="ORF">Air01nite_40670</name>
</gene>
<dbReference type="RefSeq" id="WP_203704303.1">
    <property type="nucleotide sequence ID" value="NZ_BAAALU010000024.1"/>
</dbReference>
<dbReference type="Gene3D" id="3.40.50.880">
    <property type="match status" value="1"/>
</dbReference>
<name>A0ABQ4C5A9_9ACTN</name>
<dbReference type="InterPro" id="IPR052158">
    <property type="entry name" value="INH-QAR"/>
</dbReference>
<dbReference type="InterPro" id="IPR029062">
    <property type="entry name" value="Class_I_gatase-like"/>
</dbReference>
<dbReference type="Proteomes" id="UP000624325">
    <property type="component" value="Unassembled WGS sequence"/>
</dbReference>
<dbReference type="InterPro" id="IPR002818">
    <property type="entry name" value="DJ-1/PfpI"/>
</dbReference>
<organism evidence="3 4">
    <name type="scientific">Asanoa iriomotensis</name>
    <dbReference type="NCBI Taxonomy" id="234613"/>
    <lineage>
        <taxon>Bacteria</taxon>
        <taxon>Bacillati</taxon>
        <taxon>Actinomycetota</taxon>
        <taxon>Actinomycetes</taxon>
        <taxon>Micromonosporales</taxon>
        <taxon>Micromonosporaceae</taxon>
        <taxon>Asanoa</taxon>
    </lineage>
</organism>
<protein>
    <submittedName>
        <fullName evidence="3">Transcriptional regulator</fullName>
    </submittedName>
</protein>
<evidence type="ECO:0000313" key="3">
    <source>
        <dbReference type="EMBL" id="GIF57972.1"/>
    </source>
</evidence>
<dbReference type="PANTHER" id="PTHR43130">
    <property type="entry name" value="ARAC-FAMILY TRANSCRIPTIONAL REGULATOR"/>
    <property type="match status" value="1"/>
</dbReference>
<comment type="caution">
    <text evidence="3">The sequence shown here is derived from an EMBL/GenBank/DDBJ whole genome shotgun (WGS) entry which is preliminary data.</text>
</comment>
<keyword evidence="1" id="KW-0472">Membrane</keyword>
<dbReference type="Pfam" id="PF01965">
    <property type="entry name" value="DJ-1_PfpI"/>
    <property type="match status" value="1"/>
</dbReference>
<keyword evidence="1" id="KW-0812">Transmembrane</keyword>
<feature type="domain" description="DJ-1/PfpI" evidence="2">
    <location>
        <begin position="65"/>
        <end position="233"/>
    </location>
</feature>
<reference evidence="3 4" key="1">
    <citation type="submission" date="2021-01" db="EMBL/GenBank/DDBJ databases">
        <title>Whole genome shotgun sequence of Asanoa iriomotensis NBRC 100142.</title>
        <authorList>
            <person name="Komaki H."/>
            <person name="Tamura T."/>
        </authorList>
    </citation>
    <scope>NUCLEOTIDE SEQUENCE [LARGE SCALE GENOMIC DNA]</scope>
    <source>
        <strain evidence="3 4">NBRC 100142</strain>
    </source>
</reference>
<dbReference type="PANTHER" id="PTHR43130:SF3">
    <property type="entry name" value="HTH-TYPE TRANSCRIPTIONAL REGULATOR RV1931C"/>
    <property type="match status" value="1"/>
</dbReference>